<sequence>MDLYIYYRVAEAQAAALLPQVQVMQAALGTRHGVQCALKRRPDAKEGLQTWMEVYGGCAPAFEAELAQAVLAAGLAAHIDGARHTEVFVDIAPCA</sequence>
<protein>
    <submittedName>
        <fullName evidence="1">DUF4936 family protein</fullName>
    </submittedName>
</protein>
<dbReference type="Pfam" id="PF16290">
    <property type="entry name" value="DUF4936"/>
    <property type="match status" value="1"/>
</dbReference>
<evidence type="ECO:0000313" key="1">
    <source>
        <dbReference type="EMBL" id="MYN45742.1"/>
    </source>
</evidence>
<dbReference type="Proteomes" id="UP000444316">
    <property type="component" value="Unassembled WGS sequence"/>
</dbReference>
<dbReference type="EMBL" id="WWCL01000002">
    <property type="protein sequence ID" value="MYN45742.1"/>
    <property type="molecule type" value="Genomic_DNA"/>
</dbReference>
<dbReference type="AlphaFoldDB" id="A0A845HXZ7"/>
<gene>
    <name evidence="1" type="ORF">GTP23_11865</name>
</gene>
<accession>A0A845HXZ7</accession>
<organism evidence="1 2">
    <name type="scientific">Duganella fentianensis</name>
    <dbReference type="NCBI Taxonomy" id="2692177"/>
    <lineage>
        <taxon>Bacteria</taxon>
        <taxon>Pseudomonadati</taxon>
        <taxon>Pseudomonadota</taxon>
        <taxon>Betaproteobacteria</taxon>
        <taxon>Burkholderiales</taxon>
        <taxon>Oxalobacteraceae</taxon>
        <taxon>Telluria group</taxon>
        <taxon>Duganella</taxon>
    </lineage>
</organism>
<comment type="caution">
    <text evidence="1">The sequence shown here is derived from an EMBL/GenBank/DDBJ whole genome shotgun (WGS) entry which is preliminary data.</text>
</comment>
<proteinExistence type="predicted"/>
<dbReference type="InterPro" id="IPR032556">
    <property type="entry name" value="DUF4936"/>
</dbReference>
<keyword evidence="2" id="KW-1185">Reference proteome</keyword>
<name>A0A845HXZ7_9BURK</name>
<reference evidence="1" key="1">
    <citation type="submission" date="2019-12" db="EMBL/GenBank/DDBJ databases">
        <title>Novel species isolated from a subtropical stream in China.</title>
        <authorList>
            <person name="Lu H."/>
        </authorList>
    </citation>
    <scope>NUCLEOTIDE SEQUENCE [LARGE SCALE GENOMIC DNA]</scope>
    <source>
        <strain evidence="1">FT93W</strain>
    </source>
</reference>
<evidence type="ECO:0000313" key="2">
    <source>
        <dbReference type="Proteomes" id="UP000444316"/>
    </source>
</evidence>
<dbReference type="RefSeq" id="WP_161035298.1">
    <property type="nucleotide sequence ID" value="NZ_WWCL01000002.1"/>
</dbReference>